<dbReference type="AlphaFoldDB" id="A0AAV6UKU6"/>
<gene>
    <name evidence="2" type="ORF">JTE90_012091</name>
</gene>
<comment type="caution">
    <text evidence="2">The sequence shown here is derived from an EMBL/GenBank/DDBJ whole genome shotgun (WGS) entry which is preliminary data.</text>
</comment>
<reference evidence="2 3" key="1">
    <citation type="journal article" date="2022" name="Nat. Ecol. Evol.">
        <title>A masculinizing supergene underlies an exaggerated male reproductive morph in a spider.</title>
        <authorList>
            <person name="Hendrickx F."/>
            <person name="De Corte Z."/>
            <person name="Sonet G."/>
            <person name="Van Belleghem S.M."/>
            <person name="Kostlbacher S."/>
            <person name="Vangestel C."/>
        </authorList>
    </citation>
    <scope>NUCLEOTIDE SEQUENCE [LARGE SCALE GENOMIC DNA]</scope>
    <source>
        <strain evidence="2">W744_W776</strain>
    </source>
</reference>
<evidence type="ECO:0000256" key="1">
    <source>
        <dbReference type="SAM" id="MobiDB-lite"/>
    </source>
</evidence>
<sequence length="83" mass="9411">MFLFHPRVPPSSPVEWTRPHTLRPPPPPVFGRRSPSCVPFHPVFLLLRHLNSASNTGPTPHFLVEHLKEKRKITSAFSTGILL</sequence>
<accession>A0AAV6UKU6</accession>
<organism evidence="2 3">
    <name type="scientific">Oedothorax gibbosus</name>
    <dbReference type="NCBI Taxonomy" id="931172"/>
    <lineage>
        <taxon>Eukaryota</taxon>
        <taxon>Metazoa</taxon>
        <taxon>Ecdysozoa</taxon>
        <taxon>Arthropoda</taxon>
        <taxon>Chelicerata</taxon>
        <taxon>Arachnida</taxon>
        <taxon>Araneae</taxon>
        <taxon>Araneomorphae</taxon>
        <taxon>Entelegynae</taxon>
        <taxon>Araneoidea</taxon>
        <taxon>Linyphiidae</taxon>
        <taxon>Erigoninae</taxon>
        <taxon>Oedothorax</taxon>
    </lineage>
</organism>
<proteinExistence type="predicted"/>
<dbReference type="EMBL" id="JAFNEN010000358">
    <property type="protein sequence ID" value="KAG8184842.1"/>
    <property type="molecule type" value="Genomic_DNA"/>
</dbReference>
<keyword evidence="3" id="KW-1185">Reference proteome</keyword>
<dbReference type="Proteomes" id="UP000827092">
    <property type="component" value="Unassembled WGS sequence"/>
</dbReference>
<name>A0AAV6UKU6_9ARAC</name>
<evidence type="ECO:0000313" key="3">
    <source>
        <dbReference type="Proteomes" id="UP000827092"/>
    </source>
</evidence>
<evidence type="ECO:0000313" key="2">
    <source>
        <dbReference type="EMBL" id="KAG8184842.1"/>
    </source>
</evidence>
<feature type="region of interest" description="Disordered" evidence="1">
    <location>
        <begin position="1"/>
        <end position="22"/>
    </location>
</feature>
<protein>
    <submittedName>
        <fullName evidence="2">Uncharacterized protein</fullName>
    </submittedName>
</protein>